<proteinExistence type="predicted"/>
<organism evidence="1 2">
    <name type="scientific">Pseudomonas veronii 1YdBTEX2</name>
    <dbReference type="NCBI Taxonomy" id="1295141"/>
    <lineage>
        <taxon>Bacteria</taxon>
        <taxon>Pseudomonadati</taxon>
        <taxon>Pseudomonadota</taxon>
        <taxon>Gammaproteobacteria</taxon>
        <taxon>Pseudomonadales</taxon>
        <taxon>Pseudomonadaceae</taxon>
        <taxon>Pseudomonas</taxon>
    </lineage>
</organism>
<dbReference type="AlphaFoldDB" id="A0A1D3K7E2"/>
<evidence type="ECO:0000313" key="2">
    <source>
        <dbReference type="Proteomes" id="UP000245431"/>
    </source>
</evidence>
<dbReference type="Pfam" id="PF11348">
    <property type="entry name" value="DUF3150"/>
    <property type="match status" value="1"/>
</dbReference>
<dbReference type="EMBL" id="LT599584">
    <property type="protein sequence ID" value="SBW84237.1"/>
    <property type="molecule type" value="Genomic_DNA"/>
</dbReference>
<gene>
    <name evidence="1" type="ORF">PVE_R2G0208</name>
</gene>
<name>A0A1D3K7E2_PSEVE</name>
<evidence type="ECO:0008006" key="3">
    <source>
        <dbReference type="Google" id="ProtNLM"/>
    </source>
</evidence>
<protein>
    <recommendedName>
        <fullName evidence="3">DUF3150 domain-containing protein</fullName>
    </recommendedName>
</protein>
<reference evidence="2" key="1">
    <citation type="submission" date="2016-07" db="EMBL/GenBank/DDBJ databases">
        <authorList>
            <person name="Florea S."/>
            <person name="Webb J.S."/>
            <person name="Jaromczyk J."/>
            <person name="Schardl C.L."/>
        </authorList>
    </citation>
    <scope>NUCLEOTIDE SEQUENCE [LARGE SCALE GENOMIC DNA]</scope>
    <source>
        <strain evidence="2">1YdBTEX2</strain>
    </source>
</reference>
<evidence type="ECO:0000313" key="1">
    <source>
        <dbReference type="EMBL" id="SBW84237.1"/>
    </source>
</evidence>
<dbReference type="Proteomes" id="UP000245431">
    <property type="component" value="Chromosome PVE_r2"/>
</dbReference>
<dbReference type="InterPro" id="IPR021496">
    <property type="entry name" value="DUF3150"/>
</dbReference>
<accession>A0A1D3K7E2</accession>
<sequence>MTNANVNSSVQIVAQTAETEVAVLNHQIKCISEDRQIDMKDIDVVVGELPKEARKLLCEKIFPKDFLRPYHRIREVAEEVLDKLGSIKTDLGGINTIASAVEKAEELDALEVKWDELLATDEARYTDMCQKHLLELGAKAIKGGADQLTVSKLMAALVKRQPTWEEVAKNLTFAYSVHIIQLDDANFNAKLYKAQRDSVVALREGVMGACVQHVCAEAYAIWKLVDSKDRTTSTGEIKLNPRTIRRAKAMTEKLVPLAFIHPLIKPLHDALSAELEKLPESGFMSAPEFTNFEQCLLALRDQRKVVDHLSKGLPLISVVSTAQQTLLGASAPQGNAATAPVQGDVAQQQSVATAPAVASTTTEVTSVAALVEEAAAPAVAAQAADVKQEDMVPAIESSVSAQQTGPTGSLAFYF</sequence>